<feature type="region of interest" description="Disordered" evidence="1">
    <location>
        <begin position="1"/>
        <end position="59"/>
    </location>
</feature>
<reference evidence="2" key="1">
    <citation type="journal article" date="2020" name="Ecol. Evol.">
        <title>Genome structure and content of the rice root-knot nematode (Meloidogyne graminicola).</title>
        <authorList>
            <person name="Phan N.T."/>
            <person name="Danchin E.G.J."/>
            <person name="Klopp C."/>
            <person name="Perfus-Barbeoch L."/>
            <person name="Kozlowski D.K."/>
            <person name="Koutsovoulos G.D."/>
            <person name="Lopez-Roques C."/>
            <person name="Bouchez O."/>
            <person name="Zahm M."/>
            <person name="Besnard G."/>
            <person name="Bellafiore S."/>
        </authorList>
    </citation>
    <scope>NUCLEOTIDE SEQUENCE</scope>
    <source>
        <strain evidence="2">VN-18</strain>
    </source>
</reference>
<name>A0A8S9ZHP4_9BILA</name>
<gene>
    <name evidence="2" type="ORF">Mgra_00007823</name>
</gene>
<keyword evidence="3" id="KW-1185">Reference proteome</keyword>
<accession>A0A8S9ZHP4</accession>
<comment type="caution">
    <text evidence="2">The sequence shown here is derived from an EMBL/GenBank/DDBJ whole genome shotgun (WGS) entry which is preliminary data.</text>
</comment>
<protein>
    <submittedName>
        <fullName evidence="2">Uncharacterized protein</fullName>
    </submittedName>
</protein>
<sequence>MGDQSAYMPSPGSMPKNVNAGGGGGPPRRGNFQIEYEAGSAPTSGNAPPPPRGDQSAYM</sequence>
<dbReference type="EMBL" id="JABEBT010000094">
    <property type="protein sequence ID" value="KAF7632761.1"/>
    <property type="molecule type" value="Genomic_DNA"/>
</dbReference>
<evidence type="ECO:0000256" key="1">
    <source>
        <dbReference type="SAM" id="MobiDB-lite"/>
    </source>
</evidence>
<evidence type="ECO:0000313" key="2">
    <source>
        <dbReference type="EMBL" id="KAF7632761.1"/>
    </source>
</evidence>
<dbReference type="AlphaFoldDB" id="A0A8S9ZHP4"/>
<proteinExistence type="predicted"/>
<dbReference type="Proteomes" id="UP000605970">
    <property type="component" value="Unassembled WGS sequence"/>
</dbReference>
<evidence type="ECO:0000313" key="3">
    <source>
        <dbReference type="Proteomes" id="UP000605970"/>
    </source>
</evidence>
<organism evidence="2 3">
    <name type="scientific">Meloidogyne graminicola</name>
    <dbReference type="NCBI Taxonomy" id="189291"/>
    <lineage>
        <taxon>Eukaryota</taxon>
        <taxon>Metazoa</taxon>
        <taxon>Ecdysozoa</taxon>
        <taxon>Nematoda</taxon>
        <taxon>Chromadorea</taxon>
        <taxon>Rhabditida</taxon>
        <taxon>Tylenchina</taxon>
        <taxon>Tylenchomorpha</taxon>
        <taxon>Tylenchoidea</taxon>
        <taxon>Meloidogynidae</taxon>
        <taxon>Meloidogyninae</taxon>
        <taxon>Meloidogyne</taxon>
    </lineage>
</organism>